<comment type="subcellular location">
    <subcellularLocation>
        <location evidence="1">Cell membrane</location>
        <topology evidence="1">Multi-pass membrane protein</topology>
    </subcellularLocation>
</comment>
<evidence type="ECO:0000256" key="3">
    <source>
        <dbReference type="ARBA" id="ARBA00022692"/>
    </source>
</evidence>
<dbReference type="Pfam" id="PF12704">
    <property type="entry name" value="MacB_PCD"/>
    <property type="match status" value="2"/>
</dbReference>
<protein>
    <submittedName>
        <fullName evidence="9">FtsX-like permease family protein</fullName>
    </submittedName>
</protein>
<evidence type="ECO:0000259" key="8">
    <source>
        <dbReference type="Pfam" id="PF12704"/>
    </source>
</evidence>
<feature type="transmembrane region" description="Helical" evidence="6">
    <location>
        <begin position="669"/>
        <end position="691"/>
    </location>
</feature>
<feature type="transmembrane region" description="Helical" evidence="6">
    <location>
        <begin position="21"/>
        <end position="41"/>
    </location>
</feature>
<feature type="domain" description="ABC3 transporter permease C-terminal" evidence="7">
    <location>
        <begin position="674"/>
        <end position="775"/>
    </location>
</feature>
<keyword evidence="2" id="KW-1003">Cell membrane</keyword>
<evidence type="ECO:0000256" key="6">
    <source>
        <dbReference type="SAM" id="Phobius"/>
    </source>
</evidence>
<keyword evidence="3 6" id="KW-0812">Transmembrane</keyword>
<keyword evidence="5 6" id="KW-0472">Membrane</keyword>
<gene>
    <name evidence="9" type="ORF">GK091_28125</name>
</gene>
<dbReference type="PANTHER" id="PTHR30572:SF18">
    <property type="entry name" value="ABC-TYPE MACROLIDE FAMILY EXPORT SYSTEM PERMEASE COMPONENT 2"/>
    <property type="match status" value="1"/>
</dbReference>
<evidence type="ECO:0000313" key="9">
    <source>
        <dbReference type="EMBL" id="NEU70765.1"/>
    </source>
</evidence>
<feature type="transmembrane region" description="Helical" evidence="6">
    <location>
        <begin position="722"/>
        <end position="741"/>
    </location>
</feature>
<dbReference type="InterPro" id="IPR050250">
    <property type="entry name" value="Macrolide_Exporter_MacB"/>
</dbReference>
<dbReference type="PANTHER" id="PTHR30572">
    <property type="entry name" value="MEMBRANE COMPONENT OF TRANSPORTER-RELATED"/>
    <property type="match status" value="1"/>
</dbReference>
<dbReference type="AlphaFoldDB" id="A0A6M0ISV8"/>
<accession>A0A6M0ISV8</accession>
<organism evidence="9 10">
    <name type="scientific">Spirosoma agri</name>
    <dbReference type="NCBI Taxonomy" id="1987381"/>
    <lineage>
        <taxon>Bacteria</taxon>
        <taxon>Pseudomonadati</taxon>
        <taxon>Bacteroidota</taxon>
        <taxon>Cytophagia</taxon>
        <taxon>Cytophagales</taxon>
        <taxon>Cytophagaceae</taxon>
        <taxon>Spirosoma</taxon>
    </lineage>
</organism>
<feature type="transmembrane region" description="Helical" evidence="6">
    <location>
        <begin position="286"/>
        <end position="306"/>
    </location>
</feature>
<evidence type="ECO:0000256" key="2">
    <source>
        <dbReference type="ARBA" id="ARBA00022475"/>
    </source>
</evidence>
<evidence type="ECO:0000256" key="5">
    <source>
        <dbReference type="ARBA" id="ARBA00023136"/>
    </source>
</evidence>
<proteinExistence type="predicted"/>
<reference evidence="9 10" key="1">
    <citation type="submission" date="2020-02" db="EMBL/GenBank/DDBJ databases">
        <title>Draft genome sequence of two Spirosoma agri KCTC 52727 and Spirosoma terrae KCTC 52035.</title>
        <authorList>
            <person name="Rojas J."/>
            <person name="Ambika Manirajan B."/>
            <person name="Ratering S."/>
            <person name="Suarez C."/>
            <person name="Schnell S."/>
        </authorList>
    </citation>
    <scope>NUCLEOTIDE SEQUENCE [LARGE SCALE GENOMIC DNA]</scope>
    <source>
        <strain evidence="9 10">KCTC 52727</strain>
    </source>
</reference>
<dbReference type="RefSeq" id="WP_164044076.1">
    <property type="nucleotide sequence ID" value="NZ_JAAGNZ010000008.1"/>
</dbReference>
<feature type="transmembrane region" description="Helical" evidence="6">
    <location>
        <begin position="761"/>
        <end position="788"/>
    </location>
</feature>
<feature type="domain" description="ABC3 transporter permease C-terminal" evidence="7">
    <location>
        <begin position="288"/>
        <end position="403"/>
    </location>
</feature>
<evidence type="ECO:0000256" key="4">
    <source>
        <dbReference type="ARBA" id="ARBA00022989"/>
    </source>
</evidence>
<dbReference type="Proteomes" id="UP000477386">
    <property type="component" value="Unassembled WGS sequence"/>
</dbReference>
<evidence type="ECO:0000313" key="10">
    <source>
        <dbReference type="Proteomes" id="UP000477386"/>
    </source>
</evidence>
<evidence type="ECO:0000256" key="1">
    <source>
        <dbReference type="ARBA" id="ARBA00004651"/>
    </source>
</evidence>
<evidence type="ECO:0000259" key="7">
    <source>
        <dbReference type="Pfam" id="PF02687"/>
    </source>
</evidence>
<dbReference type="GO" id="GO:0022857">
    <property type="term" value="F:transmembrane transporter activity"/>
    <property type="evidence" value="ECO:0007669"/>
    <property type="project" value="TreeGrafter"/>
</dbReference>
<feature type="transmembrane region" description="Helical" evidence="6">
    <location>
        <begin position="333"/>
        <end position="356"/>
    </location>
</feature>
<dbReference type="InterPro" id="IPR025857">
    <property type="entry name" value="MacB_PCD"/>
</dbReference>
<sequence length="792" mass="86738">MHKLDIKIAARTFLKEKWYNFLNITGLSLGLAAFIFVTLYVDQETSYDQWNDQIGRIFLVERELPNGPSPYTPGKLAAAIKNQCPEIEETGRINTALFQIPFYTASGKYLIKKWVGADYSIAKILGIKPKDFNLNTTSGTPTTLLSKRTADVLFPDDRTVHNKTVTMLSKSGISLMISGVAQEPLGNTNLSFDCIGFSDDITQGKDQSFTSQIYQTYVLVRPNTDIRLLAQKIDKVYREAASADTSQVAKEALRLSKATIYLDPLANLHLKPHYGSAVNDQMIKGLALLAITILIISGVNFTNLYIAQAARRAKEVGVKKVNGISRRQIIGQFLIEIFIQCCFALLISLGIVQLGLPYVNQLLASNLLFSGLNLTILGQLTLTLLVLTAIAGIYPALLMAGVSPAAVLRGSPLTNVGSLTRIRSSLILFQFTFAIGFAILLMVIHEQISFMRSENPGFTAKQVVYIDNMGIYNQPSQFETVSNQIRALPGVKNVTVASNVPGGILPATYEYILDHKAYAMQTVAVGYHYFETLTIALKEGQSFASSFAVDSASAVINETAAKAMGLKNPIGTTLKGAAGNYRIIGVAADVNEQGFESGIQPMIYVMSAAPGVTKTQIMIQTDSKAMVPLLATLQHQWRSINKLDGDNFNYHFLDELYGHLFRKQEQLQAVLSGFSTLAIFIASLGLFALAAQSIRYRMKEIAIRKVFGAKGQQLVLPLSKPFFYMVLLANGVAWPLSWLVADTWLESFAYHIEVSVFPFVIALAISLVIVSVTVCGQLIGAVGVNPVVKLKM</sequence>
<keyword evidence="10" id="KW-1185">Reference proteome</keyword>
<feature type="transmembrane region" description="Helical" evidence="6">
    <location>
        <begin position="376"/>
        <end position="405"/>
    </location>
</feature>
<comment type="caution">
    <text evidence="9">The sequence shown here is derived from an EMBL/GenBank/DDBJ whole genome shotgun (WGS) entry which is preliminary data.</text>
</comment>
<feature type="domain" description="MacB-like periplasmic core" evidence="8">
    <location>
        <begin position="21"/>
        <end position="235"/>
    </location>
</feature>
<feature type="domain" description="MacB-like periplasmic core" evidence="8">
    <location>
        <begin position="432"/>
        <end position="626"/>
    </location>
</feature>
<dbReference type="Pfam" id="PF02687">
    <property type="entry name" value="FtsX"/>
    <property type="match status" value="2"/>
</dbReference>
<dbReference type="GO" id="GO:0005886">
    <property type="term" value="C:plasma membrane"/>
    <property type="evidence" value="ECO:0007669"/>
    <property type="project" value="UniProtKB-SubCell"/>
</dbReference>
<feature type="transmembrane region" description="Helical" evidence="6">
    <location>
        <begin position="426"/>
        <end position="444"/>
    </location>
</feature>
<dbReference type="EMBL" id="JAAGNZ010000008">
    <property type="protein sequence ID" value="NEU70765.1"/>
    <property type="molecule type" value="Genomic_DNA"/>
</dbReference>
<dbReference type="InterPro" id="IPR003838">
    <property type="entry name" value="ABC3_permease_C"/>
</dbReference>
<name>A0A6M0ISV8_9BACT</name>
<keyword evidence="4 6" id="KW-1133">Transmembrane helix</keyword>